<evidence type="ECO:0000256" key="1">
    <source>
        <dbReference type="ARBA" id="ARBA00008941"/>
    </source>
</evidence>
<dbReference type="SMART" id="SM00213">
    <property type="entry name" value="UBQ"/>
    <property type="match status" value="2"/>
</dbReference>
<dbReference type="InterPro" id="IPR044571">
    <property type="entry name" value="P4KG1-8"/>
</dbReference>
<dbReference type="InterPro" id="IPR000626">
    <property type="entry name" value="Ubiquitin-like_dom"/>
</dbReference>
<evidence type="ECO:0000256" key="6">
    <source>
        <dbReference type="ARBA" id="ARBA00022840"/>
    </source>
</evidence>
<feature type="domain" description="Ubiquitin-like" evidence="7">
    <location>
        <begin position="112"/>
        <end position="180"/>
    </location>
</feature>
<sequence>MASSAIVLQPPDAHGITPPSLAQGLDAMEDIQIYLTTSGRNAAVIPLKIGSADTIASVKMRIQACQGFYVKNQRLVYGGRELYRQDALVKDYGLTNGKCVHLVVKVSELQVVTIRTDSGKEHTFRIDRMKSVRDLKYRLSIAGFAADKQQLVLKGQNLKDDMLIEQLSVGDDAVVHLFLSNSVKVISHDVGADIELLAICQKVRGKQLNVARQNDVDWLPSSKVEANFDNLYLTKSGVGVESFSKCSISSVMLDLMERVKTGLEQGHAPFLARDGSGGVYFMQDEFGSSIVGVFKPADEEPMAVNNPKGLPVSKNGEGLKRGTKVGEGALREVAAFILDHTADGETSEKLTGFAGVPPTVLVKCYHESFGQSKTVKTTSTLPKVGSLQMYVHARSNCEDMGPAQFPVHEVHKIAVLDIRLANTDRNGANILACKEADDSEWSLVPIDHGYCLPDKFEDCTFEWLYWPQSKLPFEPETLKYISSLDADADVLLLQKHGWTLSEDCARVLRVGTMLLKKGAAAGLTPFKIGSILCRESLNKMSAIEKMLEDAENSVLPGTSESGFIAALSAIMDSYIRAVLLQGG</sequence>
<comment type="caution">
    <text evidence="9">The sequence shown here is derived from an EMBL/GenBank/DDBJ whole genome shotgun (WGS) entry which is preliminary data.</text>
</comment>
<dbReference type="CDD" id="cd17039">
    <property type="entry name" value="Ubl_ubiquitin_like"/>
    <property type="match status" value="1"/>
</dbReference>
<evidence type="ECO:0000259" key="8">
    <source>
        <dbReference type="PROSITE" id="PS50290"/>
    </source>
</evidence>
<dbReference type="OrthoDB" id="5839at2759"/>
<dbReference type="PROSITE" id="PS50053">
    <property type="entry name" value="UBIQUITIN_2"/>
    <property type="match status" value="2"/>
</dbReference>
<evidence type="ECO:0000256" key="5">
    <source>
        <dbReference type="ARBA" id="ARBA00022777"/>
    </source>
</evidence>
<keyword evidence="6" id="KW-0067">ATP-binding</keyword>
<keyword evidence="3" id="KW-0808">Transferase</keyword>
<evidence type="ECO:0000313" key="9">
    <source>
        <dbReference type="EMBL" id="KAI5081817.1"/>
    </source>
</evidence>
<dbReference type="EC" id="2.7.1.67" evidence="2"/>
<dbReference type="SUPFAM" id="SSF54236">
    <property type="entry name" value="Ubiquitin-like"/>
    <property type="match status" value="2"/>
</dbReference>
<dbReference type="EMBL" id="JABFUD020000003">
    <property type="protein sequence ID" value="KAI5081817.1"/>
    <property type="molecule type" value="Genomic_DNA"/>
</dbReference>
<dbReference type="Gene3D" id="3.10.20.90">
    <property type="entry name" value="Phosphatidylinositol 3-kinase Catalytic Subunit, Chain A, domain 1"/>
    <property type="match status" value="2"/>
</dbReference>
<dbReference type="Pfam" id="PF00240">
    <property type="entry name" value="ubiquitin"/>
    <property type="match status" value="2"/>
</dbReference>
<protein>
    <recommendedName>
        <fullName evidence="2">1-phosphatidylinositol 4-kinase</fullName>
        <ecNumber evidence="2">2.7.1.67</ecNumber>
    </recommendedName>
</protein>
<evidence type="ECO:0000256" key="3">
    <source>
        <dbReference type="ARBA" id="ARBA00022679"/>
    </source>
</evidence>
<reference evidence="9" key="1">
    <citation type="submission" date="2021-01" db="EMBL/GenBank/DDBJ databases">
        <title>Adiantum capillus-veneris genome.</title>
        <authorList>
            <person name="Fang Y."/>
            <person name="Liao Q."/>
        </authorList>
    </citation>
    <scope>NUCLEOTIDE SEQUENCE</scope>
    <source>
        <strain evidence="9">H3</strain>
        <tissue evidence="9">Leaf</tissue>
    </source>
</reference>
<feature type="domain" description="Ubiquitin-like" evidence="7">
    <location>
        <begin position="31"/>
        <end position="105"/>
    </location>
</feature>
<comment type="similarity">
    <text evidence="1">Belongs to the PI3/PI4-kinase family. Type II PI4K subfamily.</text>
</comment>
<dbReference type="PROSITE" id="PS50290">
    <property type="entry name" value="PI3_4_KINASE_3"/>
    <property type="match status" value="1"/>
</dbReference>
<dbReference type="PANTHER" id="PTHR45800:SF4">
    <property type="entry name" value="PHOSPHATIDYLINOSITOL 4-KINASE GAMMA 3"/>
    <property type="match status" value="1"/>
</dbReference>
<dbReference type="InterPro" id="IPR029071">
    <property type="entry name" value="Ubiquitin-like_domsf"/>
</dbReference>
<dbReference type="Proteomes" id="UP000886520">
    <property type="component" value="Chromosome 2"/>
</dbReference>
<evidence type="ECO:0000259" key="7">
    <source>
        <dbReference type="PROSITE" id="PS50053"/>
    </source>
</evidence>
<dbReference type="Pfam" id="PF00454">
    <property type="entry name" value="PI3_PI4_kinase"/>
    <property type="match status" value="1"/>
</dbReference>
<evidence type="ECO:0000256" key="4">
    <source>
        <dbReference type="ARBA" id="ARBA00022741"/>
    </source>
</evidence>
<dbReference type="PANTHER" id="PTHR45800">
    <property type="entry name" value="PHOSPHATIDYLINOSITOL 4-KINASE GAMMA"/>
    <property type="match status" value="1"/>
</dbReference>
<dbReference type="GO" id="GO:0004430">
    <property type="term" value="F:1-phosphatidylinositol 4-kinase activity"/>
    <property type="evidence" value="ECO:0007669"/>
    <property type="project" value="UniProtKB-EC"/>
</dbReference>
<dbReference type="GO" id="GO:0005524">
    <property type="term" value="F:ATP binding"/>
    <property type="evidence" value="ECO:0007669"/>
    <property type="project" value="UniProtKB-KW"/>
</dbReference>
<accession>A0A9D4ZQ83</accession>
<evidence type="ECO:0000256" key="2">
    <source>
        <dbReference type="ARBA" id="ARBA00012169"/>
    </source>
</evidence>
<keyword evidence="5" id="KW-0418">Kinase</keyword>
<dbReference type="InterPro" id="IPR000403">
    <property type="entry name" value="PI3/4_kinase_cat_dom"/>
</dbReference>
<gene>
    <name evidence="9" type="ORF">GOP47_0001560</name>
</gene>
<keyword evidence="10" id="KW-1185">Reference proteome</keyword>
<feature type="domain" description="PI3K/PI4K catalytic" evidence="8">
    <location>
        <begin position="266"/>
        <end position="562"/>
    </location>
</feature>
<dbReference type="AlphaFoldDB" id="A0A9D4ZQ83"/>
<keyword evidence="4" id="KW-0547">Nucleotide-binding</keyword>
<proteinExistence type="inferred from homology"/>
<organism evidence="9 10">
    <name type="scientific">Adiantum capillus-veneris</name>
    <name type="common">Maidenhair fern</name>
    <dbReference type="NCBI Taxonomy" id="13818"/>
    <lineage>
        <taxon>Eukaryota</taxon>
        <taxon>Viridiplantae</taxon>
        <taxon>Streptophyta</taxon>
        <taxon>Embryophyta</taxon>
        <taxon>Tracheophyta</taxon>
        <taxon>Polypodiopsida</taxon>
        <taxon>Polypodiidae</taxon>
        <taxon>Polypodiales</taxon>
        <taxon>Pteridineae</taxon>
        <taxon>Pteridaceae</taxon>
        <taxon>Vittarioideae</taxon>
        <taxon>Adiantum</taxon>
    </lineage>
</organism>
<name>A0A9D4ZQ83_ADICA</name>
<evidence type="ECO:0000313" key="10">
    <source>
        <dbReference type="Proteomes" id="UP000886520"/>
    </source>
</evidence>